<evidence type="ECO:0000259" key="3">
    <source>
        <dbReference type="PROSITE" id="PS50977"/>
    </source>
</evidence>
<reference evidence="4" key="1">
    <citation type="submission" date="2014-05" db="EMBL/GenBank/DDBJ databases">
        <authorList>
            <person name="Urmite Genomes"/>
        </authorList>
    </citation>
    <scope>NUCLEOTIDE SEQUENCE</scope>
    <source>
        <strain evidence="4">DSM 44074</strain>
    </source>
</reference>
<feature type="DNA-binding region" description="H-T-H motif" evidence="2">
    <location>
        <begin position="36"/>
        <end position="55"/>
    </location>
</feature>
<dbReference type="PRINTS" id="PR00455">
    <property type="entry name" value="HTHTETR"/>
</dbReference>
<keyword evidence="1 2" id="KW-0238">DNA-binding</keyword>
<protein>
    <submittedName>
        <fullName evidence="4">TetR family transcriptional regulator</fullName>
    </submittedName>
</protein>
<dbReference type="SUPFAM" id="SSF46689">
    <property type="entry name" value="Homeodomain-like"/>
    <property type="match status" value="1"/>
</dbReference>
<gene>
    <name evidence="4" type="ORF">BN1047_01771</name>
</gene>
<dbReference type="RefSeq" id="WP_036461645.1">
    <property type="nucleotide sequence ID" value="NZ_CP074376.1"/>
</dbReference>
<dbReference type="PROSITE" id="PS50977">
    <property type="entry name" value="HTH_TETR_2"/>
    <property type="match status" value="1"/>
</dbReference>
<reference evidence="4" key="2">
    <citation type="submission" date="2015-09" db="EMBL/GenBank/DDBJ databases">
        <title>Draft genome sequence of Mycobacterium neoaurum DSM 44074.</title>
        <authorList>
            <person name="Croce O."/>
            <person name="Robert C."/>
            <person name="Raoult D."/>
            <person name="Drancourt M."/>
        </authorList>
    </citation>
    <scope>NUCLEOTIDE SEQUENCE</scope>
    <source>
        <strain evidence="4">DSM 44074</strain>
    </source>
</reference>
<dbReference type="Proteomes" id="UP000028864">
    <property type="component" value="Unassembled WGS sequence"/>
</dbReference>
<evidence type="ECO:0000256" key="1">
    <source>
        <dbReference type="ARBA" id="ARBA00023125"/>
    </source>
</evidence>
<dbReference type="PANTHER" id="PTHR30055">
    <property type="entry name" value="HTH-TYPE TRANSCRIPTIONAL REGULATOR RUTR"/>
    <property type="match status" value="1"/>
</dbReference>
<dbReference type="InterPro" id="IPR050109">
    <property type="entry name" value="HTH-type_TetR-like_transc_reg"/>
</dbReference>
<evidence type="ECO:0000313" key="4">
    <source>
        <dbReference type="EMBL" id="CDQ43899.1"/>
    </source>
</evidence>
<dbReference type="PANTHER" id="PTHR30055:SF242">
    <property type="entry name" value="HTH-TYPE TRANSCRIPTIONAL REPRESSOR KSTR"/>
    <property type="match status" value="1"/>
</dbReference>
<dbReference type="EMBL" id="LK021338">
    <property type="protein sequence ID" value="CDQ43899.1"/>
    <property type="molecule type" value="Genomic_DNA"/>
</dbReference>
<evidence type="ECO:0000313" key="5">
    <source>
        <dbReference type="Proteomes" id="UP000028864"/>
    </source>
</evidence>
<accession>A0AAV2WI19</accession>
<dbReference type="InterPro" id="IPR001647">
    <property type="entry name" value="HTH_TetR"/>
</dbReference>
<evidence type="ECO:0000256" key="2">
    <source>
        <dbReference type="PROSITE-ProRule" id="PRU00335"/>
    </source>
</evidence>
<dbReference type="GO" id="GO:0000976">
    <property type="term" value="F:transcription cis-regulatory region binding"/>
    <property type="evidence" value="ECO:0007669"/>
    <property type="project" value="TreeGrafter"/>
</dbReference>
<dbReference type="AlphaFoldDB" id="A0AAV2WI19"/>
<sequence>MTAADTELPDYKRARRAQIVDAALDLLKSQDYEQIQMRDVADHAGVALGTLYRYFTSKENVYAAVLMQWAQPVFAAAEADLPATEQQVREKMRGIISSFERRPAFFKVCMLLQNTTDANARDLMDRFASVAQRTLATDFASMGEQESADTAIMAWGIISTMLSASILRDLPMADTYRVVDAFVDLIGPRLPSGASEATVAGRD</sequence>
<dbReference type="InterPro" id="IPR009057">
    <property type="entry name" value="Homeodomain-like_sf"/>
</dbReference>
<dbReference type="Gene3D" id="1.10.357.10">
    <property type="entry name" value="Tetracycline Repressor, domain 2"/>
    <property type="match status" value="1"/>
</dbReference>
<dbReference type="Pfam" id="PF00440">
    <property type="entry name" value="TetR_N"/>
    <property type="match status" value="1"/>
</dbReference>
<proteinExistence type="predicted"/>
<organism evidence="4 5">
    <name type="scientific">Mycolicibacterium neoaurum</name>
    <name type="common">Mycobacterium neoaurum</name>
    <dbReference type="NCBI Taxonomy" id="1795"/>
    <lineage>
        <taxon>Bacteria</taxon>
        <taxon>Bacillati</taxon>
        <taxon>Actinomycetota</taxon>
        <taxon>Actinomycetes</taxon>
        <taxon>Mycobacteriales</taxon>
        <taxon>Mycobacteriaceae</taxon>
        <taxon>Mycolicibacterium</taxon>
    </lineage>
</organism>
<dbReference type="GO" id="GO:0003700">
    <property type="term" value="F:DNA-binding transcription factor activity"/>
    <property type="evidence" value="ECO:0007669"/>
    <property type="project" value="TreeGrafter"/>
</dbReference>
<name>A0AAV2WI19_MYCNE</name>
<feature type="domain" description="HTH tetR-type" evidence="3">
    <location>
        <begin position="13"/>
        <end position="73"/>
    </location>
</feature>